<gene>
    <name evidence="8" type="ORF">SAMN02745753_01056</name>
</gene>
<name>A0A1M4XFJ7_9GAMM</name>
<dbReference type="SUPFAM" id="SSF55681">
    <property type="entry name" value="Class II aaRS and biotin synthetases"/>
    <property type="match status" value="1"/>
</dbReference>
<keyword evidence="5" id="KW-0648">Protein biosynthesis</keyword>
<evidence type="ECO:0000256" key="1">
    <source>
        <dbReference type="ARBA" id="ARBA00008226"/>
    </source>
</evidence>
<dbReference type="Gene3D" id="3.30.930.10">
    <property type="entry name" value="Bira Bifunctional Protein, Domain 2"/>
    <property type="match status" value="1"/>
</dbReference>
<evidence type="ECO:0000313" key="8">
    <source>
        <dbReference type="EMBL" id="SHE92086.1"/>
    </source>
</evidence>
<evidence type="ECO:0000256" key="4">
    <source>
        <dbReference type="ARBA" id="ARBA00022840"/>
    </source>
</evidence>
<sequence>MSKHNYITHEQLLSALSLRDLTNPKHGMHAMQQLISEAETAVAALWSCYLQRINANPIVPVYENYDALGYPVDGASRDIRYSRYVSDSLMLRTQTSSSVPTWLSSWRSLRPESLGIISHGLVYRRDCIDRWHCAEPHQLDIWIVMPKAQAEDKQILSESIAALMKTLLPNHVVQQSKSPHPYTINGIQLDAVEDQDLIEVGECGNIDPDLLTKNGWSSDDYTGVAIGLGLDRVLMLRKGIPDIRLLRDQDPRIQQQMLDLSPWRPVSRQPKAERDISIVVNRDTDMDIIGDQVRITLGEQAYWLEELRLLSRTDYQQLPRSAVERLGMSSSHVNLLLRISLRHPTRSVPTSLANDLRNKIYLSLNQGHNYLAN</sequence>
<keyword evidence="9" id="KW-1185">Reference proteome</keyword>
<dbReference type="InterPro" id="IPR005121">
    <property type="entry name" value="Fdx_antiC-bd"/>
</dbReference>
<dbReference type="GO" id="GO:0005524">
    <property type="term" value="F:ATP binding"/>
    <property type="evidence" value="ECO:0007669"/>
    <property type="project" value="UniProtKB-KW"/>
</dbReference>
<keyword evidence="2" id="KW-0436">Ligase</keyword>
<comment type="similarity">
    <text evidence="1">Belongs to the class-II aminoacyl-tRNA synthetase family.</text>
</comment>
<dbReference type="GO" id="GO:0004812">
    <property type="term" value="F:aminoacyl-tRNA ligase activity"/>
    <property type="evidence" value="ECO:0007669"/>
    <property type="project" value="UniProtKB-KW"/>
</dbReference>
<reference evidence="9" key="1">
    <citation type="submission" date="2016-11" db="EMBL/GenBank/DDBJ databases">
        <authorList>
            <person name="Varghese N."/>
            <person name="Submissions S."/>
        </authorList>
    </citation>
    <scope>NUCLEOTIDE SEQUENCE [LARGE SCALE GENOMIC DNA]</scope>
    <source>
        <strain evidence="9">DSM 16579</strain>
    </source>
</reference>
<proteinExistence type="inferred from homology"/>
<dbReference type="InterPro" id="IPR036690">
    <property type="entry name" value="Fdx_antiC-bd_sf"/>
</dbReference>
<dbReference type="InterPro" id="IPR002319">
    <property type="entry name" value="Phenylalanyl-tRNA_Synthase"/>
</dbReference>
<protein>
    <submittedName>
        <fullName evidence="8">Phenylalanyl-tRNA synthetase alpha chain</fullName>
    </submittedName>
</protein>
<dbReference type="OrthoDB" id="489670at2"/>
<dbReference type="Gene3D" id="3.30.70.380">
    <property type="entry name" value="Ferrodoxin-fold anticodon-binding domain"/>
    <property type="match status" value="1"/>
</dbReference>
<evidence type="ECO:0000256" key="2">
    <source>
        <dbReference type="ARBA" id="ARBA00022598"/>
    </source>
</evidence>
<dbReference type="RefSeq" id="WP_072838678.1">
    <property type="nucleotide sequence ID" value="NZ_FQVF01000004.1"/>
</dbReference>
<organism evidence="8 9">
    <name type="scientific">Marinomonas polaris DSM 16579</name>
    <dbReference type="NCBI Taxonomy" id="1122206"/>
    <lineage>
        <taxon>Bacteria</taxon>
        <taxon>Pseudomonadati</taxon>
        <taxon>Pseudomonadota</taxon>
        <taxon>Gammaproteobacteria</taxon>
        <taxon>Oceanospirillales</taxon>
        <taxon>Oceanospirillaceae</taxon>
        <taxon>Marinomonas</taxon>
    </lineage>
</organism>
<dbReference type="AlphaFoldDB" id="A0A1M4XFJ7"/>
<keyword evidence="3" id="KW-0547">Nucleotide-binding</keyword>
<dbReference type="SMART" id="SM00896">
    <property type="entry name" value="FDX-ACB"/>
    <property type="match status" value="1"/>
</dbReference>
<evidence type="ECO:0000313" key="9">
    <source>
        <dbReference type="Proteomes" id="UP000184517"/>
    </source>
</evidence>
<dbReference type="STRING" id="1122206.SAMN02745753_01056"/>
<feature type="domain" description="FDX-ACB" evidence="7">
    <location>
        <begin position="267"/>
        <end position="373"/>
    </location>
</feature>
<dbReference type="PROSITE" id="PS51447">
    <property type="entry name" value="FDX_ACB"/>
    <property type="match status" value="1"/>
</dbReference>
<dbReference type="Pfam" id="PF01409">
    <property type="entry name" value="tRNA-synt_2d"/>
    <property type="match status" value="1"/>
</dbReference>
<evidence type="ECO:0000259" key="7">
    <source>
        <dbReference type="PROSITE" id="PS51447"/>
    </source>
</evidence>
<accession>A0A1M4XFJ7</accession>
<evidence type="ECO:0000256" key="3">
    <source>
        <dbReference type="ARBA" id="ARBA00022741"/>
    </source>
</evidence>
<dbReference type="EMBL" id="FQVF01000004">
    <property type="protein sequence ID" value="SHE92086.1"/>
    <property type="molecule type" value="Genomic_DNA"/>
</dbReference>
<evidence type="ECO:0000256" key="6">
    <source>
        <dbReference type="ARBA" id="ARBA00023146"/>
    </source>
</evidence>
<dbReference type="Proteomes" id="UP000184517">
    <property type="component" value="Unassembled WGS sequence"/>
</dbReference>
<dbReference type="InterPro" id="IPR045864">
    <property type="entry name" value="aa-tRNA-synth_II/BPL/LPL"/>
</dbReference>
<dbReference type="GO" id="GO:0006412">
    <property type="term" value="P:translation"/>
    <property type="evidence" value="ECO:0007669"/>
    <property type="project" value="UniProtKB-KW"/>
</dbReference>
<dbReference type="GO" id="GO:0000049">
    <property type="term" value="F:tRNA binding"/>
    <property type="evidence" value="ECO:0007669"/>
    <property type="project" value="InterPro"/>
</dbReference>
<evidence type="ECO:0000256" key="5">
    <source>
        <dbReference type="ARBA" id="ARBA00022917"/>
    </source>
</evidence>
<keyword evidence="4" id="KW-0067">ATP-binding</keyword>
<dbReference type="GO" id="GO:0043039">
    <property type="term" value="P:tRNA aminoacylation"/>
    <property type="evidence" value="ECO:0007669"/>
    <property type="project" value="InterPro"/>
</dbReference>
<keyword evidence="6 8" id="KW-0030">Aminoacyl-tRNA synthetase</keyword>